<keyword evidence="2" id="KW-1185">Reference proteome</keyword>
<dbReference type="InterPro" id="IPR011050">
    <property type="entry name" value="Pectin_lyase_fold/virulence"/>
</dbReference>
<dbReference type="Proteomes" id="UP000727654">
    <property type="component" value="Unassembled WGS sequence"/>
</dbReference>
<dbReference type="InterPro" id="IPR012334">
    <property type="entry name" value="Pectin_lyas_fold"/>
</dbReference>
<evidence type="ECO:0000313" key="1">
    <source>
        <dbReference type="EMBL" id="CAG9172496.1"/>
    </source>
</evidence>
<sequence length="475" mass="52883">MNAPLSPARILRYLDDVKLLTHPLPAHYARTQDEAVRDAYARLLAVVLLCEPVIAESRQRLFRMLLESLDVAEQEGEILAAAQDIDRPFLRDCADMFVEAGLARSFMTDAAILLRVAGTLSYGQQTLLSELAHIFRLKAAELRTVADIAATVLGRPADEKTFESIEVQEFVVWKEFLGTELTAERLAVGLTGGVWRISGTIEMTCNWSIQDSTLLFLRDGRILTTADAKHRPDASIRNTTLDAPVFVFDQVNAFELRDCDVTGHYLEADQRTAMTFEHSTEVRIINCSLTTIDARALWLTHSSVQIQKCHFHECGNASMPGGAIAVKRLKDTRERYLTLRNGAEFKVSHSRFVDCTASLGGAIRADGLYDAIHNCKLENCSSTRLDEELQHVGVFADYAGSASFSESTFRDAGIRMGDCGHAGSFTSIAISCRFKSSDVLYHEKGQHVTVLHQCTLDDSRSVNSAMNAEDWWFEY</sequence>
<dbReference type="SUPFAM" id="SSF51126">
    <property type="entry name" value="Pectin lyase-like"/>
    <property type="match status" value="1"/>
</dbReference>
<dbReference type="Gene3D" id="2.160.20.10">
    <property type="entry name" value="Single-stranded right-handed beta-helix, Pectin lyase-like"/>
    <property type="match status" value="1"/>
</dbReference>
<dbReference type="EMBL" id="CAJZAI010000004">
    <property type="protein sequence ID" value="CAG9172496.1"/>
    <property type="molecule type" value="Genomic_DNA"/>
</dbReference>
<evidence type="ECO:0000313" key="2">
    <source>
        <dbReference type="Proteomes" id="UP000727654"/>
    </source>
</evidence>
<evidence type="ECO:0008006" key="3">
    <source>
        <dbReference type="Google" id="ProtNLM"/>
    </source>
</evidence>
<reference evidence="1 2" key="1">
    <citation type="submission" date="2021-08" db="EMBL/GenBank/DDBJ databases">
        <authorList>
            <person name="Peeters C."/>
        </authorList>
    </citation>
    <scope>NUCLEOTIDE SEQUENCE [LARGE SCALE GENOMIC DNA]</scope>
    <source>
        <strain evidence="1 2">LMG 23992</strain>
    </source>
</reference>
<comment type="caution">
    <text evidence="1">The sequence shown here is derived from an EMBL/GenBank/DDBJ whole genome shotgun (WGS) entry which is preliminary data.</text>
</comment>
<protein>
    <recommendedName>
        <fullName evidence="3">Right-handed parallel beta-helix repeat-containing protein</fullName>
    </recommendedName>
</protein>
<name>A0ABM8WY63_9BURK</name>
<gene>
    <name evidence="1" type="ORF">LMG23992_02251</name>
</gene>
<accession>A0ABM8WY63</accession>
<proteinExistence type="predicted"/>
<organism evidence="1 2">
    <name type="scientific">Cupriavidus laharis</name>
    <dbReference type="NCBI Taxonomy" id="151654"/>
    <lineage>
        <taxon>Bacteria</taxon>
        <taxon>Pseudomonadati</taxon>
        <taxon>Pseudomonadota</taxon>
        <taxon>Betaproteobacteria</taxon>
        <taxon>Burkholderiales</taxon>
        <taxon>Burkholderiaceae</taxon>
        <taxon>Cupriavidus</taxon>
    </lineage>
</organism>
<dbReference type="RefSeq" id="WP_224079865.1">
    <property type="nucleotide sequence ID" value="NZ_CAJZAI010000004.1"/>
</dbReference>